<protein>
    <submittedName>
        <fullName evidence="8">Aspartic proteinase nepenthesin-2, putative</fullName>
    </submittedName>
</protein>
<dbReference type="GO" id="GO:0005576">
    <property type="term" value="C:extracellular region"/>
    <property type="evidence" value="ECO:0000318"/>
    <property type="project" value="GO_Central"/>
</dbReference>
<keyword evidence="9" id="KW-1185">Reference proteome</keyword>
<dbReference type="eggNOG" id="KOG1339">
    <property type="taxonomic scope" value="Eukaryota"/>
</dbReference>
<dbReference type="CDD" id="cd05476">
    <property type="entry name" value="pepsin_A_like_plant"/>
    <property type="match status" value="1"/>
</dbReference>
<evidence type="ECO:0000313" key="8">
    <source>
        <dbReference type="EMBL" id="EEF39570.1"/>
    </source>
</evidence>
<keyword evidence="5" id="KW-0325">Glycoprotein</keyword>
<feature type="signal peptide" evidence="6">
    <location>
        <begin position="1"/>
        <end position="23"/>
    </location>
</feature>
<dbReference type="InterPro" id="IPR032861">
    <property type="entry name" value="TAXi_N"/>
</dbReference>
<dbReference type="InterPro" id="IPR033121">
    <property type="entry name" value="PEPTIDASE_A1"/>
</dbReference>
<keyword evidence="6" id="KW-0732">Signal</keyword>
<dbReference type="InterPro" id="IPR032799">
    <property type="entry name" value="TAXi_C"/>
</dbReference>
<dbReference type="GO" id="GO:0004190">
    <property type="term" value="F:aspartic-type endopeptidase activity"/>
    <property type="evidence" value="ECO:0000318"/>
    <property type="project" value="GO_Central"/>
</dbReference>
<dbReference type="InterPro" id="IPR051708">
    <property type="entry name" value="Plant_Aspart_Prot_A1"/>
</dbReference>
<evidence type="ECO:0000256" key="5">
    <source>
        <dbReference type="ARBA" id="ARBA00023180"/>
    </source>
</evidence>
<feature type="domain" description="Peptidase A1" evidence="7">
    <location>
        <begin position="91"/>
        <end position="439"/>
    </location>
</feature>
<accession>B9SA53</accession>
<dbReference type="PANTHER" id="PTHR47967">
    <property type="entry name" value="OS07G0603500 PROTEIN-RELATED"/>
    <property type="match status" value="1"/>
</dbReference>
<comment type="similarity">
    <text evidence="1">Belongs to the peptidase A1 family.</text>
</comment>
<evidence type="ECO:0000256" key="4">
    <source>
        <dbReference type="ARBA" id="ARBA00022801"/>
    </source>
</evidence>
<dbReference type="PANTHER" id="PTHR47967:SF123">
    <property type="entry name" value="ASPARTIC PROTEINASE NEPENTHESIN-1-LIKE"/>
    <property type="match status" value="1"/>
</dbReference>
<reference evidence="9" key="1">
    <citation type="journal article" date="2010" name="Nat. Biotechnol.">
        <title>Draft genome sequence of the oilseed species Ricinus communis.</title>
        <authorList>
            <person name="Chan A.P."/>
            <person name="Crabtree J."/>
            <person name="Zhao Q."/>
            <person name="Lorenzi H."/>
            <person name="Orvis J."/>
            <person name="Puiu D."/>
            <person name="Melake-Berhan A."/>
            <person name="Jones K.M."/>
            <person name="Redman J."/>
            <person name="Chen G."/>
            <person name="Cahoon E.B."/>
            <person name="Gedil M."/>
            <person name="Stanke M."/>
            <person name="Haas B.J."/>
            <person name="Wortman J.R."/>
            <person name="Fraser-Liggett C.M."/>
            <person name="Ravel J."/>
            <person name="Rabinowicz P.D."/>
        </authorList>
    </citation>
    <scope>NUCLEOTIDE SEQUENCE [LARGE SCALE GENOMIC DNA]</scope>
    <source>
        <strain evidence="9">cv. Hale</strain>
    </source>
</reference>
<keyword evidence="3" id="KW-0064">Aspartyl protease</keyword>
<dbReference type="InParanoid" id="B9SA53"/>
<evidence type="ECO:0000256" key="6">
    <source>
        <dbReference type="SAM" id="SignalP"/>
    </source>
</evidence>
<evidence type="ECO:0000259" key="7">
    <source>
        <dbReference type="PROSITE" id="PS51767"/>
    </source>
</evidence>
<keyword evidence="4" id="KW-0378">Hydrolase</keyword>
<dbReference type="GO" id="GO:0006508">
    <property type="term" value="P:proteolysis"/>
    <property type="evidence" value="ECO:0007669"/>
    <property type="project" value="UniProtKB-KW"/>
</dbReference>
<name>B9SA53_RICCO</name>
<dbReference type="EMBL" id="EQ973900">
    <property type="protein sequence ID" value="EEF39570.1"/>
    <property type="molecule type" value="Genomic_DNA"/>
</dbReference>
<dbReference type="InterPro" id="IPR021109">
    <property type="entry name" value="Peptidase_aspartic_dom_sf"/>
</dbReference>
<proteinExistence type="inferred from homology"/>
<dbReference type="Proteomes" id="UP000008311">
    <property type="component" value="Unassembled WGS sequence"/>
</dbReference>
<keyword evidence="2" id="KW-0645">Protease</keyword>
<dbReference type="Pfam" id="PF14541">
    <property type="entry name" value="TAXi_C"/>
    <property type="match status" value="1"/>
</dbReference>
<dbReference type="AlphaFoldDB" id="B9SA53"/>
<organism evidence="8 9">
    <name type="scientific">Ricinus communis</name>
    <name type="common">Castor bean</name>
    <dbReference type="NCBI Taxonomy" id="3988"/>
    <lineage>
        <taxon>Eukaryota</taxon>
        <taxon>Viridiplantae</taxon>
        <taxon>Streptophyta</taxon>
        <taxon>Embryophyta</taxon>
        <taxon>Tracheophyta</taxon>
        <taxon>Spermatophyta</taxon>
        <taxon>Magnoliopsida</taxon>
        <taxon>eudicotyledons</taxon>
        <taxon>Gunneridae</taxon>
        <taxon>Pentapetalae</taxon>
        <taxon>rosids</taxon>
        <taxon>fabids</taxon>
        <taxon>Malpighiales</taxon>
        <taxon>Euphorbiaceae</taxon>
        <taxon>Acalyphoideae</taxon>
        <taxon>Acalypheae</taxon>
        <taxon>Ricinus</taxon>
    </lineage>
</organism>
<dbReference type="InterPro" id="IPR034161">
    <property type="entry name" value="Pepsin-like_plant"/>
</dbReference>
<dbReference type="Pfam" id="PF14543">
    <property type="entry name" value="TAXi_N"/>
    <property type="match status" value="1"/>
</dbReference>
<feature type="chain" id="PRO_5002891685" evidence="6">
    <location>
        <begin position="24"/>
        <end position="448"/>
    </location>
</feature>
<evidence type="ECO:0000313" key="9">
    <source>
        <dbReference type="Proteomes" id="UP000008311"/>
    </source>
</evidence>
<dbReference type="Gene3D" id="2.40.70.10">
    <property type="entry name" value="Acid Proteases"/>
    <property type="match status" value="2"/>
</dbReference>
<sequence length="448" mass="50301">MPQSLASPFVYLTILSLIHFAISKPDGFSLEIVHRYSRESPFYPGNITDYERITRLVELSKIRAHNLAITTSSGFSPEAFRLRISQDDTCYLVKVIIGSPGVPLYLVPDTGSGLFWTQCEPCTRRFRQLPPIFNSTASRTYRDLPCQHQFCTNNQNVFQCRDDKCVYRIAYAGGSATAGVAAQDILQSAENDRIPFYFGCSRDNQNFSTFESSGKGGGIIGLNMSPVSLLQQMNHITKNRFSYCLNLFDLSSPSHATSLLRFGNDIRKSRRKYLSTPFVSPRGMPNYFLNLIDVSVAGNRMQIPPGTFALKPDGTGGTIIDSGTAVTYISQTAYFPVITAFKNYFDQHGFQRVNIQLSGYICYKQQGHTFHNYPSMAFHFQGADFFVEPEYVYLTVQDRGAFCVALQPISPQQRTIIGALNQANTQFIYDAANRQLLFTPENCQDHAV</sequence>
<evidence type="ECO:0000256" key="1">
    <source>
        <dbReference type="ARBA" id="ARBA00007447"/>
    </source>
</evidence>
<dbReference type="PROSITE" id="PS51767">
    <property type="entry name" value="PEPTIDASE_A1"/>
    <property type="match status" value="1"/>
</dbReference>
<evidence type="ECO:0000256" key="3">
    <source>
        <dbReference type="ARBA" id="ARBA00022750"/>
    </source>
</evidence>
<evidence type="ECO:0000256" key="2">
    <source>
        <dbReference type="ARBA" id="ARBA00022670"/>
    </source>
</evidence>
<dbReference type="SUPFAM" id="SSF50630">
    <property type="entry name" value="Acid proteases"/>
    <property type="match status" value="1"/>
</dbReference>
<gene>
    <name evidence="8" type="ORF">RCOM_0185400</name>
</gene>